<gene>
    <name evidence="3" type="ORF">GBG18_11425</name>
    <name evidence="2" type="ORF">GBG19_11885</name>
</gene>
<proteinExistence type="predicted"/>
<reference evidence="4 5" key="1">
    <citation type="submission" date="2019-10" db="EMBL/GenBank/DDBJ databases">
        <title>Poseidonibacter ostreae sp. nov., isolated from the gut of the Ostrea denselamellosa.</title>
        <authorList>
            <person name="Choi A."/>
        </authorList>
    </citation>
    <scope>NUCLEOTIDE SEQUENCE [LARGE SCALE GENOMIC DNA]</scope>
    <source>
        <strain evidence="2 5">SJOD-M-33</strain>
        <strain evidence="3 4">SJOD-M-5</strain>
    </source>
</reference>
<evidence type="ECO:0000313" key="5">
    <source>
        <dbReference type="Proteomes" id="UP000472839"/>
    </source>
</evidence>
<dbReference type="Pfam" id="PF05494">
    <property type="entry name" value="MlaC"/>
    <property type="match status" value="1"/>
</dbReference>
<keyword evidence="4" id="KW-1185">Reference proteome</keyword>
<dbReference type="EMBL" id="WFKK01000039">
    <property type="protein sequence ID" value="KAB7886632.1"/>
    <property type="molecule type" value="Genomic_DNA"/>
</dbReference>
<comment type="caution">
    <text evidence="2">The sequence shown here is derived from an EMBL/GenBank/DDBJ whole genome shotgun (WGS) entry which is preliminary data.</text>
</comment>
<dbReference type="InterPro" id="IPR008869">
    <property type="entry name" value="MlaC/ttg2D"/>
</dbReference>
<dbReference type="EMBL" id="WFKJ01000038">
    <property type="protein sequence ID" value="KAB7889242.1"/>
    <property type="molecule type" value="Genomic_DNA"/>
</dbReference>
<protein>
    <submittedName>
        <fullName evidence="2">ABC transporter substrate-binding protein</fullName>
    </submittedName>
</protein>
<organism evidence="2 5">
    <name type="scientific">Poseidonibacter ostreae</name>
    <dbReference type="NCBI Taxonomy" id="2654171"/>
    <lineage>
        <taxon>Bacteria</taxon>
        <taxon>Pseudomonadati</taxon>
        <taxon>Campylobacterota</taxon>
        <taxon>Epsilonproteobacteria</taxon>
        <taxon>Campylobacterales</taxon>
        <taxon>Arcobacteraceae</taxon>
        <taxon>Poseidonibacter</taxon>
    </lineage>
</organism>
<dbReference type="RefSeq" id="WP_152191202.1">
    <property type="nucleotide sequence ID" value="NZ_WFKI01000070.1"/>
</dbReference>
<dbReference type="PANTHER" id="PTHR36573:SF1">
    <property type="entry name" value="INTERMEMBRANE PHOSPHOLIPID TRANSPORT SYSTEM BINDING PROTEIN MLAC"/>
    <property type="match status" value="1"/>
</dbReference>
<dbReference type="Proteomes" id="UP000472839">
    <property type="component" value="Unassembled WGS sequence"/>
</dbReference>
<name>A0A6L4WQ79_9BACT</name>
<sequence length="202" mass="23329">MKNILKVLLITLFSISSLFALQKDEIKTVMTKKIDDSISIIKKQNLTTKEKGQEIVKIIDEVFDFRKMALLSLGRDAWVSATTEQKKRYLKAFEINLKNSYIDKLGLYTDQKVKVIDLESTFTQRSNTERIQLVTELIGQSESYKVNYLFYENKTRGWVIWDINLAGTSVITTTRKQYAGLLKQKSLEEMISEIEAKNKING</sequence>
<evidence type="ECO:0000313" key="3">
    <source>
        <dbReference type="EMBL" id="KAB7889242.1"/>
    </source>
</evidence>
<feature type="signal peptide" evidence="1">
    <location>
        <begin position="1"/>
        <end position="20"/>
    </location>
</feature>
<accession>A0A6L4WQ79</accession>
<feature type="chain" id="PRO_5026837040" evidence="1">
    <location>
        <begin position="21"/>
        <end position="202"/>
    </location>
</feature>
<evidence type="ECO:0000313" key="2">
    <source>
        <dbReference type="EMBL" id="KAB7886632.1"/>
    </source>
</evidence>
<dbReference type="PANTHER" id="PTHR36573">
    <property type="entry name" value="INTERMEMBRANE PHOSPHOLIPID TRANSPORT SYSTEM BINDING PROTEIN MLAC"/>
    <property type="match status" value="1"/>
</dbReference>
<dbReference type="Gene3D" id="3.10.450.710">
    <property type="entry name" value="Tgt2/MlaC"/>
    <property type="match status" value="1"/>
</dbReference>
<dbReference type="Proteomes" id="UP000461010">
    <property type="component" value="Unassembled WGS sequence"/>
</dbReference>
<evidence type="ECO:0000256" key="1">
    <source>
        <dbReference type="SAM" id="SignalP"/>
    </source>
</evidence>
<keyword evidence="1" id="KW-0732">Signal</keyword>
<dbReference type="InterPro" id="IPR042245">
    <property type="entry name" value="Tgt2/MlaC_sf"/>
</dbReference>
<dbReference type="AlphaFoldDB" id="A0A6L4WQ79"/>
<evidence type="ECO:0000313" key="4">
    <source>
        <dbReference type="Proteomes" id="UP000461010"/>
    </source>
</evidence>